<proteinExistence type="predicted"/>
<organism evidence="1 2">
    <name type="scientific">Algibacter lectus</name>
    <dbReference type="NCBI Taxonomy" id="221126"/>
    <lineage>
        <taxon>Bacteria</taxon>
        <taxon>Pseudomonadati</taxon>
        <taxon>Bacteroidota</taxon>
        <taxon>Flavobacteriia</taxon>
        <taxon>Flavobacteriales</taxon>
        <taxon>Flavobacteriaceae</taxon>
        <taxon>Algibacter</taxon>
    </lineage>
</organism>
<accession>A0A090VK18</accession>
<dbReference type="AlphaFoldDB" id="A0A090VK18"/>
<sequence length="46" mass="5367">MKLLKKAILEDLITKRNIQVLQQNHSYFLTKSVIIIVNLILEALVF</sequence>
<evidence type="ECO:0000313" key="2">
    <source>
        <dbReference type="Proteomes" id="UP000029644"/>
    </source>
</evidence>
<gene>
    <name evidence="1" type="ORF">JCM19300_530</name>
</gene>
<name>A0A090VK18_9FLAO</name>
<reference evidence="1 2" key="1">
    <citation type="journal article" date="2014" name="Genome Announc.">
        <title>Draft Genome Sequences of Marine Flavobacterium Algibacter lectus Strains SS8 and NR4.</title>
        <authorList>
            <person name="Takatani N."/>
            <person name="Nakanishi M."/>
            <person name="Meirelles P."/>
            <person name="Mino S."/>
            <person name="Suda W."/>
            <person name="Oshima K."/>
            <person name="Hattori M."/>
            <person name="Ohkuma M."/>
            <person name="Hosokawa M."/>
            <person name="Miyashita K."/>
            <person name="Thompson F.L."/>
            <person name="Niwa A."/>
            <person name="Sawabe T."/>
            <person name="Sawabe T."/>
        </authorList>
    </citation>
    <scope>NUCLEOTIDE SEQUENCE [LARGE SCALE GENOMIC DNA]</scope>
    <source>
        <strain evidence="1 2">JCM 19300</strain>
    </source>
</reference>
<comment type="caution">
    <text evidence="1">The sequence shown here is derived from an EMBL/GenBank/DDBJ whole genome shotgun (WGS) entry which is preliminary data.</text>
</comment>
<evidence type="ECO:0000313" key="1">
    <source>
        <dbReference type="EMBL" id="GAL64393.1"/>
    </source>
</evidence>
<protein>
    <submittedName>
        <fullName evidence="1">Uncharacterized protein</fullName>
    </submittedName>
</protein>
<dbReference type="Proteomes" id="UP000029644">
    <property type="component" value="Unassembled WGS sequence"/>
</dbReference>
<dbReference type="EMBL" id="BBNQ01000018">
    <property type="protein sequence ID" value="GAL64393.1"/>
    <property type="molecule type" value="Genomic_DNA"/>
</dbReference>